<protein>
    <submittedName>
        <fullName evidence="1">Uncharacterized protein</fullName>
    </submittedName>
</protein>
<reference evidence="1" key="1">
    <citation type="journal article" date="2015" name="Nature">
        <title>Complex archaea that bridge the gap between prokaryotes and eukaryotes.</title>
        <authorList>
            <person name="Spang A."/>
            <person name="Saw J.H."/>
            <person name="Jorgensen S.L."/>
            <person name="Zaremba-Niedzwiedzka K."/>
            <person name="Martijn J."/>
            <person name="Lind A.E."/>
            <person name="van Eijk R."/>
            <person name="Schleper C."/>
            <person name="Guy L."/>
            <person name="Ettema T.J."/>
        </authorList>
    </citation>
    <scope>NUCLEOTIDE SEQUENCE</scope>
</reference>
<dbReference type="EMBL" id="LAZR01029227">
    <property type="protein sequence ID" value="KKL60207.1"/>
    <property type="molecule type" value="Genomic_DNA"/>
</dbReference>
<dbReference type="AlphaFoldDB" id="A0A0F9GAJ6"/>
<evidence type="ECO:0000313" key="1">
    <source>
        <dbReference type="EMBL" id="KKL60207.1"/>
    </source>
</evidence>
<name>A0A0F9GAJ6_9ZZZZ</name>
<sequence length="155" mass="17208">MVKIINKPMGRPNQEVDYAEVYKLSMLHCTVSEIATSMGLNEKTLAASSDFQEIYKKGTDDGKKSLRRLQEAKAAGQDAKLYLDKDGNEVLDAKGRPIVIQPGYAPDTTMQIWLGKQQLGQTDQMSVNRMEVAVSVIHKNFDKEKAPEVKPGHGD</sequence>
<accession>A0A0F9GAJ6</accession>
<comment type="caution">
    <text evidence="1">The sequence shown here is derived from an EMBL/GenBank/DDBJ whole genome shotgun (WGS) entry which is preliminary data.</text>
</comment>
<gene>
    <name evidence="1" type="ORF">LCGC14_2207590</name>
</gene>
<proteinExistence type="predicted"/>
<organism evidence="1">
    <name type="scientific">marine sediment metagenome</name>
    <dbReference type="NCBI Taxonomy" id="412755"/>
    <lineage>
        <taxon>unclassified sequences</taxon>
        <taxon>metagenomes</taxon>
        <taxon>ecological metagenomes</taxon>
    </lineage>
</organism>